<dbReference type="AlphaFoldDB" id="A0A2W1NMG8"/>
<dbReference type="EMBL" id="NHRJ02000006">
    <property type="protein sequence ID" value="PZE20655.1"/>
    <property type="molecule type" value="Genomic_DNA"/>
</dbReference>
<gene>
    <name evidence="2" type="ORF">CBW46_012465</name>
</gene>
<dbReference type="PANTHER" id="PTHR40032:SF1">
    <property type="entry name" value="EXPORTED PROTEIN"/>
    <property type="match status" value="1"/>
</dbReference>
<dbReference type="PANTHER" id="PTHR40032">
    <property type="entry name" value="EXPORTED PROTEIN-RELATED"/>
    <property type="match status" value="1"/>
</dbReference>
<comment type="caution">
    <text evidence="2">The sequence shown here is derived from an EMBL/GenBank/DDBJ whole genome shotgun (WGS) entry which is preliminary data.</text>
</comment>
<proteinExistence type="predicted"/>
<dbReference type="OrthoDB" id="2194542at2"/>
<name>A0A2W1NMG8_PAEXE</name>
<dbReference type="InterPro" id="IPR024301">
    <property type="entry name" value="Amidase_6"/>
</dbReference>
<organism evidence="2 3">
    <name type="scientific">Paenibacillus xerothermodurans</name>
    <dbReference type="NCBI Taxonomy" id="1977292"/>
    <lineage>
        <taxon>Bacteria</taxon>
        <taxon>Bacillati</taxon>
        <taxon>Bacillota</taxon>
        <taxon>Bacilli</taxon>
        <taxon>Bacillales</taxon>
        <taxon>Paenibacillaceae</taxon>
        <taxon>Paenibacillus</taxon>
    </lineage>
</organism>
<feature type="domain" description="Putative amidase" evidence="1">
    <location>
        <begin position="186"/>
        <end position="357"/>
    </location>
</feature>
<dbReference type="Pfam" id="PF12671">
    <property type="entry name" value="Amidase_6"/>
    <property type="match status" value="1"/>
</dbReference>
<sequence>MLLTALLIPSAARAEDAGKEEVVRFLNQLYASRAQSLLHAEPRPISPFYIAAEKTSRYALHHELRRTEYMHAWAERRNIEFVHAGSEIHITQFKRQADRIKLSLTQSLKLSYVYKNGAREPQHFGVGTRHTLTLKQLDGQWYVLKEWYSDPLEEDPKLIPTWLHAQDHVRIPMPLAYPASASRPVKYDRAKAVRYADKYAGLAWGAGNGHKYNSKYKDYSGRGGDCTNFSSQIVGDPHEGAGLRMTPTWFYSRNEGGSTAWIRTDSFKNYLLYQGHGALIRRGKYVDIMKSSSRFPKGAFAEMKPGDFVGYELKQGDIDHFSIIVGFDANGYPLVNSHSADRYHVPWDLGWDKSTVFWLIHMRDHS</sequence>
<dbReference type="Proteomes" id="UP000214746">
    <property type="component" value="Unassembled WGS sequence"/>
</dbReference>
<accession>A0A2W1NMG8</accession>
<protein>
    <recommendedName>
        <fullName evidence="1">Putative amidase domain-containing protein</fullName>
    </recommendedName>
</protein>
<evidence type="ECO:0000259" key="1">
    <source>
        <dbReference type="Pfam" id="PF12671"/>
    </source>
</evidence>
<keyword evidence="3" id="KW-1185">Reference proteome</keyword>
<reference evidence="2" key="1">
    <citation type="submission" date="2018-06" db="EMBL/GenBank/DDBJ databases">
        <title>Paenibacillus xerothermodurans sp. nov. an extremely dry heat resistant spore forming bacterium isolated from the soil of Cape Canaveral, Florida.</title>
        <authorList>
            <person name="Seuylemezian A."/>
            <person name="Kaur N."/>
            <person name="Patil P."/>
            <person name="Patil P."/>
            <person name="Mayilraj S."/>
            <person name="Vaishampayan P."/>
        </authorList>
    </citation>
    <scope>NUCLEOTIDE SEQUENCE [LARGE SCALE GENOMIC DNA]</scope>
    <source>
        <strain evidence="2">ATCC 27380</strain>
    </source>
</reference>
<evidence type="ECO:0000313" key="2">
    <source>
        <dbReference type="EMBL" id="PZE20655.1"/>
    </source>
</evidence>
<evidence type="ECO:0000313" key="3">
    <source>
        <dbReference type="Proteomes" id="UP000214746"/>
    </source>
</evidence>